<proteinExistence type="predicted"/>
<reference evidence="1" key="1">
    <citation type="journal article" date="2012" name="PLoS ONE">
        <title>Gene sets for utilization of primary and secondary nutrition supplies in the distal gut of endangered iberian lynx.</title>
        <authorList>
            <person name="Alcaide M."/>
            <person name="Messina E."/>
            <person name="Richter M."/>
            <person name="Bargiela R."/>
            <person name="Peplies J."/>
            <person name="Huws S.A."/>
            <person name="Newbold C.J."/>
            <person name="Golyshin P.N."/>
            <person name="Simon M.A."/>
            <person name="Lopez G."/>
            <person name="Yakimov M.M."/>
            <person name="Ferrer M."/>
        </authorList>
    </citation>
    <scope>NUCLEOTIDE SEQUENCE</scope>
</reference>
<name>J9C4Y9_9ZZZZ</name>
<dbReference type="EMBL" id="AMCI01006126">
    <property type="protein sequence ID" value="EJW94885.1"/>
    <property type="molecule type" value="Genomic_DNA"/>
</dbReference>
<sequence length="57" mass="6858">MRFFKKQLTLCNPEFKVDISLKSITNVMQLIEIKLEITFFVLYQRLIKHIFPKNKGN</sequence>
<protein>
    <submittedName>
        <fullName evidence="1">Uncharacterized protein</fullName>
    </submittedName>
</protein>
<organism evidence="1">
    <name type="scientific">gut metagenome</name>
    <dbReference type="NCBI Taxonomy" id="749906"/>
    <lineage>
        <taxon>unclassified sequences</taxon>
        <taxon>metagenomes</taxon>
        <taxon>organismal metagenomes</taxon>
    </lineage>
</organism>
<dbReference type="AlphaFoldDB" id="J9C4Y9"/>
<gene>
    <name evidence="1" type="ORF">EVA_17008</name>
</gene>
<accession>J9C4Y9</accession>
<comment type="caution">
    <text evidence="1">The sequence shown here is derived from an EMBL/GenBank/DDBJ whole genome shotgun (WGS) entry which is preliminary data.</text>
</comment>
<evidence type="ECO:0000313" key="1">
    <source>
        <dbReference type="EMBL" id="EJW94885.1"/>
    </source>
</evidence>